<organism evidence="1 2">
    <name type="scientific">Roseateles amylovorans</name>
    <dbReference type="NCBI Taxonomy" id="2978473"/>
    <lineage>
        <taxon>Bacteria</taxon>
        <taxon>Pseudomonadati</taxon>
        <taxon>Pseudomonadota</taxon>
        <taxon>Betaproteobacteria</taxon>
        <taxon>Burkholderiales</taxon>
        <taxon>Sphaerotilaceae</taxon>
        <taxon>Roseateles</taxon>
    </lineage>
</organism>
<sequence length="104" mass="11152">MAFDMYVGDRREVIHEHETPLFTLAAASAGDFPQLNALWSRFYSDSSLYPEQAQALVHELLALHARHGGPGGQGGKGMAQTVLRLAAFFSAAACAGRSIRCSGD</sequence>
<dbReference type="RefSeq" id="WP_261758896.1">
    <property type="nucleotide sequence ID" value="NZ_CP104562.2"/>
</dbReference>
<gene>
    <name evidence="1" type="ORF">N4261_03830</name>
</gene>
<proteinExistence type="predicted"/>
<evidence type="ECO:0000313" key="1">
    <source>
        <dbReference type="EMBL" id="UXH79076.1"/>
    </source>
</evidence>
<protein>
    <submittedName>
        <fullName evidence="1">Uncharacterized protein</fullName>
    </submittedName>
</protein>
<evidence type="ECO:0000313" key="2">
    <source>
        <dbReference type="Proteomes" id="UP001064933"/>
    </source>
</evidence>
<dbReference type="Proteomes" id="UP001064933">
    <property type="component" value="Chromosome"/>
</dbReference>
<name>A0ABY6B106_9BURK</name>
<dbReference type="EMBL" id="CP104562">
    <property type="protein sequence ID" value="UXH79076.1"/>
    <property type="molecule type" value="Genomic_DNA"/>
</dbReference>
<keyword evidence="2" id="KW-1185">Reference proteome</keyword>
<reference evidence="1" key="1">
    <citation type="submission" date="2022-10" db="EMBL/GenBank/DDBJ databases">
        <title>Characterization and whole genome sequencing of a new Roseateles species, isolated from fresh water.</title>
        <authorList>
            <person name="Guliayeva D.Y."/>
            <person name="Akhremchuk A.E."/>
            <person name="Sikolenko M.A."/>
            <person name="Valentovich L.N."/>
            <person name="Sidarenka A.V."/>
        </authorList>
    </citation>
    <scope>NUCLEOTIDE SEQUENCE</scope>
    <source>
        <strain evidence="1">BIM B-1768</strain>
    </source>
</reference>
<accession>A0ABY6B106</accession>